<dbReference type="PRINTS" id="PR00038">
    <property type="entry name" value="HTHLUXR"/>
</dbReference>
<feature type="domain" description="HTH luxR-type" evidence="4">
    <location>
        <begin position="147"/>
        <end position="212"/>
    </location>
</feature>
<evidence type="ECO:0000256" key="3">
    <source>
        <dbReference type="PROSITE-ProRule" id="PRU00169"/>
    </source>
</evidence>
<keyword evidence="1 3" id="KW-0597">Phosphoprotein</keyword>
<dbReference type="SUPFAM" id="SSF46894">
    <property type="entry name" value="C-terminal effector domain of the bipartite response regulators"/>
    <property type="match status" value="1"/>
</dbReference>
<evidence type="ECO:0000259" key="5">
    <source>
        <dbReference type="PROSITE" id="PS50110"/>
    </source>
</evidence>
<evidence type="ECO:0000313" key="6">
    <source>
        <dbReference type="EMBL" id="MBK1662004.1"/>
    </source>
</evidence>
<name>A0ABS1D5D0_9PROT</name>
<dbReference type="Pfam" id="PF00196">
    <property type="entry name" value="GerE"/>
    <property type="match status" value="1"/>
</dbReference>
<evidence type="ECO:0000259" key="4">
    <source>
        <dbReference type="PROSITE" id="PS50043"/>
    </source>
</evidence>
<dbReference type="Gene3D" id="3.40.50.2300">
    <property type="match status" value="1"/>
</dbReference>
<comment type="caution">
    <text evidence="6">The sequence shown here is derived from an EMBL/GenBank/DDBJ whole genome shotgun (WGS) entry which is preliminary data.</text>
</comment>
<proteinExistence type="predicted"/>
<dbReference type="PANTHER" id="PTHR43214">
    <property type="entry name" value="TWO-COMPONENT RESPONSE REGULATOR"/>
    <property type="match status" value="1"/>
</dbReference>
<sequence length="219" mass="23198">MSDIRVFLVDDHPLVLAGIRALLEGEAGIRIIGEATDGRTAIAAATALRPDVAVLDMSLPGANGVEVARALGEGCPGCRCVALTVQEDRVYVRRMLEVGVSGYVLKRSVAPELVRAVRAVAAGSIYLDPAIAAHALEPRPRIGAAPAETATSALTQRETEVLRLTVAGHSNKAVAKLLGLSVKTIETHKARAAEKLGLRDRVALLRYAREQGWLGETLE</sequence>
<dbReference type="GO" id="GO:0003677">
    <property type="term" value="F:DNA binding"/>
    <property type="evidence" value="ECO:0007669"/>
    <property type="project" value="UniProtKB-KW"/>
</dbReference>
<dbReference type="Pfam" id="PF00072">
    <property type="entry name" value="Response_reg"/>
    <property type="match status" value="1"/>
</dbReference>
<dbReference type="RefSeq" id="WP_133223133.1">
    <property type="nucleotide sequence ID" value="NZ_NRSG01000424.1"/>
</dbReference>
<dbReference type="SMART" id="SM00448">
    <property type="entry name" value="REC"/>
    <property type="match status" value="1"/>
</dbReference>
<dbReference type="InterPro" id="IPR058245">
    <property type="entry name" value="NreC/VraR/RcsB-like_REC"/>
</dbReference>
<dbReference type="PROSITE" id="PS00622">
    <property type="entry name" value="HTH_LUXR_1"/>
    <property type="match status" value="1"/>
</dbReference>
<dbReference type="InterPro" id="IPR001789">
    <property type="entry name" value="Sig_transdc_resp-reg_receiver"/>
</dbReference>
<evidence type="ECO:0000256" key="2">
    <source>
        <dbReference type="ARBA" id="ARBA00023125"/>
    </source>
</evidence>
<keyword evidence="2 6" id="KW-0238">DNA-binding</keyword>
<dbReference type="PROSITE" id="PS50043">
    <property type="entry name" value="HTH_LUXR_2"/>
    <property type="match status" value="1"/>
</dbReference>
<dbReference type="InterPro" id="IPR000792">
    <property type="entry name" value="Tscrpt_reg_LuxR_C"/>
</dbReference>
<evidence type="ECO:0000313" key="7">
    <source>
        <dbReference type="Proteomes" id="UP000697995"/>
    </source>
</evidence>
<gene>
    <name evidence="6" type="ORF">CKO45_27820</name>
</gene>
<dbReference type="InterPro" id="IPR011006">
    <property type="entry name" value="CheY-like_superfamily"/>
</dbReference>
<dbReference type="CDD" id="cd17535">
    <property type="entry name" value="REC_NarL-like"/>
    <property type="match status" value="1"/>
</dbReference>
<dbReference type="Proteomes" id="UP000697995">
    <property type="component" value="Unassembled WGS sequence"/>
</dbReference>
<dbReference type="PROSITE" id="PS50110">
    <property type="entry name" value="RESPONSE_REGULATORY"/>
    <property type="match status" value="1"/>
</dbReference>
<dbReference type="CDD" id="cd06170">
    <property type="entry name" value="LuxR_C_like"/>
    <property type="match status" value="1"/>
</dbReference>
<dbReference type="InterPro" id="IPR039420">
    <property type="entry name" value="WalR-like"/>
</dbReference>
<feature type="modified residue" description="4-aspartylphosphate" evidence="3">
    <location>
        <position position="56"/>
    </location>
</feature>
<reference evidence="6 7" key="1">
    <citation type="journal article" date="2020" name="Microorganisms">
        <title>Osmotic Adaptation and Compatible Solute Biosynthesis of Phototrophic Bacteria as Revealed from Genome Analyses.</title>
        <authorList>
            <person name="Imhoff J.F."/>
            <person name="Rahn T."/>
            <person name="Kunzel S."/>
            <person name="Keller A."/>
            <person name="Neulinger S.C."/>
        </authorList>
    </citation>
    <scope>NUCLEOTIDE SEQUENCE [LARGE SCALE GENOMIC DNA]</scope>
    <source>
        <strain evidence="6 7">DSM 15382</strain>
    </source>
</reference>
<dbReference type="InterPro" id="IPR016032">
    <property type="entry name" value="Sig_transdc_resp-reg_C-effctor"/>
</dbReference>
<organism evidence="6 7">
    <name type="scientific">Paracraurococcus ruber</name>
    <dbReference type="NCBI Taxonomy" id="77675"/>
    <lineage>
        <taxon>Bacteria</taxon>
        <taxon>Pseudomonadati</taxon>
        <taxon>Pseudomonadota</taxon>
        <taxon>Alphaproteobacteria</taxon>
        <taxon>Acetobacterales</taxon>
        <taxon>Roseomonadaceae</taxon>
        <taxon>Paracraurococcus</taxon>
    </lineage>
</organism>
<accession>A0ABS1D5D0</accession>
<dbReference type="EMBL" id="NRSG01000424">
    <property type="protein sequence ID" value="MBK1662004.1"/>
    <property type="molecule type" value="Genomic_DNA"/>
</dbReference>
<dbReference type="PANTHER" id="PTHR43214:SF43">
    <property type="entry name" value="TWO-COMPONENT RESPONSE REGULATOR"/>
    <property type="match status" value="1"/>
</dbReference>
<evidence type="ECO:0000256" key="1">
    <source>
        <dbReference type="ARBA" id="ARBA00022553"/>
    </source>
</evidence>
<dbReference type="SUPFAM" id="SSF52172">
    <property type="entry name" value="CheY-like"/>
    <property type="match status" value="1"/>
</dbReference>
<keyword evidence="7" id="KW-1185">Reference proteome</keyword>
<dbReference type="SMART" id="SM00421">
    <property type="entry name" value="HTH_LUXR"/>
    <property type="match status" value="1"/>
</dbReference>
<feature type="domain" description="Response regulatory" evidence="5">
    <location>
        <begin position="5"/>
        <end position="121"/>
    </location>
</feature>
<protein>
    <submittedName>
        <fullName evidence="6">DNA-binding response regulator</fullName>
    </submittedName>
</protein>